<evidence type="ECO:0000313" key="2">
    <source>
        <dbReference type="Proteomes" id="UP000054270"/>
    </source>
</evidence>
<dbReference type="Proteomes" id="UP000054270">
    <property type="component" value="Unassembled WGS sequence"/>
</dbReference>
<proteinExistence type="predicted"/>
<dbReference type="OMA" id="CACQLEY"/>
<reference evidence="2" key="1">
    <citation type="submission" date="2014-04" db="EMBL/GenBank/DDBJ databases">
        <title>Evolutionary Origins and Diversification of the Mycorrhizal Mutualists.</title>
        <authorList>
            <consortium name="DOE Joint Genome Institute"/>
            <consortium name="Mycorrhizal Genomics Consortium"/>
            <person name="Kohler A."/>
            <person name="Kuo A."/>
            <person name="Nagy L.G."/>
            <person name="Floudas D."/>
            <person name="Copeland A."/>
            <person name="Barry K.W."/>
            <person name="Cichocki N."/>
            <person name="Veneault-Fourrey C."/>
            <person name="LaButti K."/>
            <person name="Lindquist E.A."/>
            <person name="Lipzen A."/>
            <person name="Lundell T."/>
            <person name="Morin E."/>
            <person name="Murat C."/>
            <person name="Riley R."/>
            <person name="Ohm R."/>
            <person name="Sun H."/>
            <person name="Tunlid A."/>
            <person name="Henrissat B."/>
            <person name="Grigoriev I.V."/>
            <person name="Hibbett D.S."/>
            <person name="Martin F."/>
        </authorList>
    </citation>
    <scope>NUCLEOTIDE SEQUENCE [LARGE SCALE GENOMIC DNA]</scope>
    <source>
        <strain evidence="2">FD-334 SS-4</strain>
    </source>
</reference>
<sequence length="355" mass="40309">MAVLPRSPCLPPELFRTVFENLDGHRPTLFNLSLCNQFLREDAERELYAEVDESSATNATLHIAFLSTITRSPRLAAFVRVYHSINIVHYNETPLWDLLKRALKIMSGLKVLHFRSFGGHPAGELLVDARCTLERLHWANHSEGPAMSTVLSQQKQLRYLYLESRHGTVFPEGCVPHLNELAGNRVTLEALLPGRCVRTVSWIPELQDVAFGSGGVPRIEGELGNLVTLSYGGYFARPHLGLVVDHLYRLQKLELVGLLFEETMLIKRLKALRELVFSYKWGSRYLPIPCNSEARKELVEELFSCCPNLACIDIAHEWTTISEIWYQRWMRGSSPVRVSLMEVKCGRFGGKSTEC</sequence>
<protein>
    <recommendedName>
        <fullName evidence="3">F-box domain-containing protein</fullName>
    </recommendedName>
</protein>
<evidence type="ECO:0008006" key="3">
    <source>
        <dbReference type="Google" id="ProtNLM"/>
    </source>
</evidence>
<dbReference type="OrthoDB" id="3232239at2759"/>
<name>A0A0D2P4A4_HYPSF</name>
<dbReference type="SUPFAM" id="SSF52058">
    <property type="entry name" value="L domain-like"/>
    <property type="match status" value="1"/>
</dbReference>
<evidence type="ECO:0000313" key="1">
    <source>
        <dbReference type="EMBL" id="KJA15320.1"/>
    </source>
</evidence>
<organism evidence="1 2">
    <name type="scientific">Hypholoma sublateritium (strain FD-334 SS-4)</name>
    <dbReference type="NCBI Taxonomy" id="945553"/>
    <lineage>
        <taxon>Eukaryota</taxon>
        <taxon>Fungi</taxon>
        <taxon>Dikarya</taxon>
        <taxon>Basidiomycota</taxon>
        <taxon>Agaricomycotina</taxon>
        <taxon>Agaricomycetes</taxon>
        <taxon>Agaricomycetidae</taxon>
        <taxon>Agaricales</taxon>
        <taxon>Agaricineae</taxon>
        <taxon>Strophariaceae</taxon>
        <taxon>Hypholoma</taxon>
    </lineage>
</organism>
<dbReference type="Gene3D" id="3.80.10.10">
    <property type="entry name" value="Ribonuclease Inhibitor"/>
    <property type="match status" value="1"/>
</dbReference>
<dbReference type="EMBL" id="KN817648">
    <property type="protein sequence ID" value="KJA15320.1"/>
    <property type="molecule type" value="Genomic_DNA"/>
</dbReference>
<dbReference type="AlphaFoldDB" id="A0A0D2P4A4"/>
<gene>
    <name evidence="1" type="ORF">HYPSUDRAFT_207972</name>
</gene>
<accession>A0A0D2P4A4</accession>
<dbReference type="InterPro" id="IPR032675">
    <property type="entry name" value="LRR_dom_sf"/>
</dbReference>
<keyword evidence="2" id="KW-1185">Reference proteome</keyword>